<protein>
    <recommendedName>
        <fullName evidence="3">RNase H type-1 domain-containing protein</fullName>
    </recommendedName>
</protein>
<reference evidence="1 2" key="1">
    <citation type="submission" date="2020-09" db="EMBL/GenBank/DDBJ databases">
        <title>Paenibacillus sp. strain PR3 16S rRNA gene Genome sequencing and assembly.</title>
        <authorList>
            <person name="Kim J."/>
        </authorList>
    </citation>
    <scope>NUCLEOTIDE SEQUENCE [LARGE SCALE GENOMIC DNA]</scope>
    <source>
        <strain evidence="1 2">PR3</strain>
    </source>
</reference>
<accession>A0ABR8N291</accession>
<dbReference type="Gene3D" id="3.30.420.10">
    <property type="entry name" value="Ribonuclease H-like superfamily/Ribonuclease H"/>
    <property type="match status" value="1"/>
</dbReference>
<keyword evidence="2" id="KW-1185">Reference proteome</keyword>
<dbReference type="SUPFAM" id="SSF53098">
    <property type="entry name" value="Ribonuclease H-like"/>
    <property type="match status" value="1"/>
</dbReference>
<dbReference type="InterPro" id="IPR036397">
    <property type="entry name" value="RNaseH_sf"/>
</dbReference>
<dbReference type="InterPro" id="IPR012337">
    <property type="entry name" value="RNaseH-like_sf"/>
</dbReference>
<name>A0ABR8N291_9BACL</name>
<gene>
    <name evidence="1" type="ORF">H8B09_26245</name>
</gene>
<evidence type="ECO:0008006" key="3">
    <source>
        <dbReference type="Google" id="ProtNLM"/>
    </source>
</evidence>
<dbReference type="EMBL" id="JACXZA010000008">
    <property type="protein sequence ID" value="MBD3922284.1"/>
    <property type="molecule type" value="Genomic_DNA"/>
</dbReference>
<evidence type="ECO:0000313" key="2">
    <source>
        <dbReference type="Proteomes" id="UP000609346"/>
    </source>
</evidence>
<comment type="caution">
    <text evidence="1">The sequence shown here is derived from an EMBL/GenBank/DDBJ whole genome shotgun (WGS) entry which is preliminary data.</text>
</comment>
<organism evidence="1 2">
    <name type="scientific">Paenibacillus terricola</name>
    <dbReference type="NCBI Taxonomy" id="2763503"/>
    <lineage>
        <taxon>Bacteria</taxon>
        <taxon>Bacillati</taxon>
        <taxon>Bacillota</taxon>
        <taxon>Bacilli</taxon>
        <taxon>Bacillales</taxon>
        <taxon>Paenibacillaceae</taxon>
        <taxon>Paenibacillus</taxon>
    </lineage>
</organism>
<evidence type="ECO:0000313" key="1">
    <source>
        <dbReference type="EMBL" id="MBD3922284.1"/>
    </source>
</evidence>
<proteinExistence type="predicted"/>
<sequence length="171" mass="19034">MDLTKEALFHKALSIPGLRQNIMNKGTVFLYCDYAGFASTNTYGAACCMVYNRTISIAAKKLAMERDQGSIYGEMMAIALSLETLAAATLEHQPKIAVIYTDCSRIARLLVQDQFAHSHDEQGRDTLLTALAALNRLLPDLDVQIKYMSTHKRNNYLHRLAHNAAREAALT</sequence>
<dbReference type="RefSeq" id="WP_191206583.1">
    <property type="nucleotide sequence ID" value="NZ_JACXZA010000008.1"/>
</dbReference>
<dbReference type="Proteomes" id="UP000609346">
    <property type="component" value="Unassembled WGS sequence"/>
</dbReference>